<evidence type="ECO:0000313" key="3">
    <source>
        <dbReference type="Proteomes" id="UP000323506"/>
    </source>
</evidence>
<feature type="chain" id="PRO_5022962950" evidence="1">
    <location>
        <begin position="20"/>
        <end position="36"/>
    </location>
</feature>
<protein>
    <submittedName>
        <fullName evidence="2">Uncharacterized protein</fullName>
    </submittedName>
</protein>
<keyword evidence="3" id="KW-1185">Reference proteome</keyword>
<keyword evidence="1" id="KW-0732">Signal</keyword>
<gene>
    <name evidence="2" type="ORF">ES288_D05G293500v1</name>
</gene>
<dbReference type="EMBL" id="CM017705">
    <property type="protein sequence ID" value="TYG70197.1"/>
    <property type="molecule type" value="Genomic_DNA"/>
</dbReference>
<sequence length="36" mass="4116">MQALSFLILTHCFLWSGRSCHSNNCQILIQIIVVLL</sequence>
<dbReference type="Proteomes" id="UP000323506">
    <property type="component" value="Chromosome D05"/>
</dbReference>
<evidence type="ECO:0000313" key="2">
    <source>
        <dbReference type="EMBL" id="TYG70197.1"/>
    </source>
</evidence>
<evidence type="ECO:0000256" key="1">
    <source>
        <dbReference type="SAM" id="SignalP"/>
    </source>
</evidence>
<name>A0A5D2CKT7_GOSDA</name>
<reference evidence="2 3" key="1">
    <citation type="submission" date="2019-06" db="EMBL/GenBank/DDBJ databases">
        <title>WGS assembly of Gossypium darwinii.</title>
        <authorList>
            <person name="Chen Z.J."/>
            <person name="Sreedasyam A."/>
            <person name="Ando A."/>
            <person name="Song Q."/>
            <person name="De L."/>
            <person name="Hulse-Kemp A."/>
            <person name="Ding M."/>
            <person name="Ye W."/>
            <person name="Kirkbride R."/>
            <person name="Jenkins J."/>
            <person name="Plott C."/>
            <person name="Lovell J."/>
            <person name="Lin Y.-M."/>
            <person name="Vaughn R."/>
            <person name="Liu B."/>
            <person name="Li W."/>
            <person name="Simpson S."/>
            <person name="Scheffler B."/>
            <person name="Saski C."/>
            <person name="Grover C."/>
            <person name="Hu G."/>
            <person name="Conover J."/>
            <person name="Carlson J."/>
            <person name="Shu S."/>
            <person name="Boston L."/>
            <person name="Williams M."/>
            <person name="Peterson D."/>
            <person name="Mcgee K."/>
            <person name="Jones D."/>
            <person name="Wendel J."/>
            <person name="Stelly D."/>
            <person name="Grimwood J."/>
            <person name="Schmutz J."/>
        </authorList>
    </citation>
    <scope>NUCLEOTIDE SEQUENCE [LARGE SCALE GENOMIC DNA]</scope>
    <source>
        <strain evidence="2">1808015.09</strain>
    </source>
</reference>
<proteinExistence type="predicted"/>
<accession>A0A5D2CKT7</accession>
<dbReference type="AlphaFoldDB" id="A0A5D2CKT7"/>
<feature type="signal peptide" evidence="1">
    <location>
        <begin position="1"/>
        <end position="19"/>
    </location>
</feature>
<organism evidence="2 3">
    <name type="scientific">Gossypium darwinii</name>
    <name type="common">Darwin's cotton</name>
    <name type="synonym">Gossypium barbadense var. darwinii</name>
    <dbReference type="NCBI Taxonomy" id="34276"/>
    <lineage>
        <taxon>Eukaryota</taxon>
        <taxon>Viridiplantae</taxon>
        <taxon>Streptophyta</taxon>
        <taxon>Embryophyta</taxon>
        <taxon>Tracheophyta</taxon>
        <taxon>Spermatophyta</taxon>
        <taxon>Magnoliopsida</taxon>
        <taxon>eudicotyledons</taxon>
        <taxon>Gunneridae</taxon>
        <taxon>Pentapetalae</taxon>
        <taxon>rosids</taxon>
        <taxon>malvids</taxon>
        <taxon>Malvales</taxon>
        <taxon>Malvaceae</taxon>
        <taxon>Malvoideae</taxon>
        <taxon>Gossypium</taxon>
    </lineage>
</organism>